<reference evidence="2 3" key="1">
    <citation type="submission" date="2018-01" db="EMBL/GenBank/DDBJ databases">
        <title>Whole genome sequence of Melissococcus plutonius DAT561.</title>
        <authorList>
            <person name="Okumura K."/>
            <person name="Takamatsu D."/>
            <person name="Okura M."/>
        </authorList>
    </citation>
    <scope>NUCLEOTIDE SEQUENCE [LARGE SCALE GENOMIC DNA]</scope>
    <source>
        <strain evidence="2 3">DAT561</strain>
        <plasmid evidence="2">pMP1</plasmid>
        <plasmid evidence="3">pmp1 dat561 dna</plasmid>
    </source>
</reference>
<dbReference type="RefSeq" id="WP_014868603.1">
    <property type="nucleotide sequence ID" value="NZ_AP018493.1"/>
</dbReference>
<evidence type="ECO:0000313" key="2">
    <source>
        <dbReference type="EMBL" id="BBC61756.1"/>
    </source>
</evidence>
<geneLocation type="plasmid" evidence="3">
    <name>pmp1 dat561 dna</name>
</geneLocation>
<evidence type="ECO:0000313" key="3">
    <source>
        <dbReference type="Proteomes" id="UP000269226"/>
    </source>
</evidence>
<dbReference type="Proteomes" id="UP000269226">
    <property type="component" value="Plasmid pMP1"/>
</dbReference>
<dbReference type="AlphaFoldDB" id="A0A2Z5Y4J5"/>
<dbReference type="EMBL" id="AP018493">
    <property type="protein sequence ID" value="BBC61756.1"/>
    <property type="molecule type" value="Genomic_DNA"/>
</dbReference>
<name>A0A2Z5Y4J5_9ENTE</name>
<protein>
    <submittedName>
        <fullName evidence="2">Uncharacterized protein</fullName>
    </submittedName>
</protein>
<evidence type="ECO:0000313" key="1">
    <source>
        <dbReference type="EMBL" id="BBC61747.1"/>
    </source>
</evidence>
<keyword evidence="2" id="KW-0614">Plasmid</keyword>
<geneLocation type="plasmid" evidence="2">
    <name>pMP1</name>
</geneLocation>
<accession>A0A2Z5Y4J5</accession>
<sequence>MEIGSLASWVEGISESLALIVALFLPIVTEKQNSKQTQQRLQRIGVRSAYQIVEEKQKHPDQLITETENYKEFNQYITTVSIINDDQQTVTVLMEMNELLQGLDRDAYTIEEAKSKIKELEKE</sequence>
<organism evidence="2 3">
    <name type="scientific">Melissococcus plutonius</name>
    <dbReference type="NCBI Taxonomy" id="33970"/>
    <lineage>
        <taxon>Bacteria</taxon>
        <taxon>Bacillati</taxon>
        <taxon>Bacillota</taxon>
        <taxon>Bacilli</taxon>
        <taxon>Lactobacillales</taxon>
        <taxon>Enterococcaceae</taxon>
        <taxon>Melissococcus</taxon>
    </lineage>
</organism>
<proteinExistence type="predicted"/>
<dbReference type="GeneID" id="39499581"/>
<gene>
    <name evidence="1" type="ORF">DAT561_p1045</name>
    <name evidence="2" type="ORF">DAT561_p1054</name>
</gene>
<dbReference type="EMBL" id="AP018493">
    <property type="protein sequence ID" value="BBC61747.1"/>
    <property type="molecule type" value="Genomic_DNA"/>
</dbReference>